<gene>
    <name evidence="8" type="ORF">g.7893</name>
</gene>
<evidence type="ECO:0000256" key="6">
    <source>
        <dbReference type="ARBA" id="ARBA00048718"/>
    </source>
</evidence>
<dbReference type="InterPro" id="IPR005636">
    <property type="entry name" value="DTW"/>
</dbReference>
<dbReference type="GO" id="GO:0008033">
    <property type="term" value="P:tRNA processing"/>
    <property type="evidence" value="ECO:0007669"/>
    <property type="project" value="UniProtKB-KW"/>
</dbReference>
<proteinExistence type="inferred from homology"/>
<sequence length="245" mass="27331">MGMDSTWEDFVGLPADPPSKRDICDQCKRPSNVCWCPYLPSEPLSPVSRVVLLQHPAEEKRCLRTAPMLSLGLSPGRCLIYKGKKFPQQRHEGLLEILSDPHSVLLYPSRAATTLDDLLLTSKPTNLVIIDGTWPQAKTIYNNSPILHSMKQVKLVLGVTSEYVIRSQPTDGCLSTLETAAEALALVERSAAYKAVLLQPLRALCDFQLIHGAVTHQSKEFRIKNETYPKLIGKRLEKLLRSTES</sequence>
<dbReference type="SMART" id="SM01144">
    <property type="entry name" value="DTW"/>
    <property type="match status" value="1"/>
</dbReference>
<evidence type="ECO:0000256" key="2">
    <source>
        <dbReference type="ARBA" id="ARBA00022679"/>
    </source>
</evidence>
<dbReference type="InterPro" id="IPR039262">
    <property type="entry name" value="DTWD2/TAPT"/>
</dbReference>
<dbReference type="EMBL" id="GECZ01020310">
    <property type="protein sequence ID" value="JAS49459.1"/>
    <property type="molecule type" value="Transcribed_RNA"/>
</dbReference>
<dbReference type="AlphaFoldDB" id="A0A1B6FGW7"/>
<feature type="domain" description="DTW" evidence="7">
    <location>
        <begin position="20"/>
        <end position="213"/>
    </location>
</feature>
<accession>A0A1B6FGW7</accession>
<dbReference type="PANTHER" id="PTHR21392">
    <property type="entry name" value="TRNA-URIDINE AMINOCARBOXYPROPYLTRANSFERASE 2"/>
    <property type="match status" value="1"/>
</dbReference>
<dbReference type="Pfam" id="PF03942">
    <property type="entry name" value="DTW"/>
    <property type="match status" value="1"/>
</dbReference>
<evidence type="ECO:0000256" key="4">
    <source>
        <dbReference type="ARBA" id="ARBA00022694"/>
    </source>
</evidence>
<evidence type="ECO:0000256" key="1">
    <source>
        <dbReference type="ARBA" id="ARBA00012386"/>
    </source>
</evidence>
<dbReference type="PANTHER" id="PTHR21392:SF0">
    <property type="entry name" value="TRNA-URIDINE AMINOCARBOXYPROPYLTRANSFERASE 2"/>
    <property type="match status" value="1"/>
</dbReference>
<keyword evidence="4" id="KW-0819">tRNA processing</keyword>
<reference evidence="8" key="1">
    <citation type="submission" date="2015-11" db="EMBL/GenBank/DDBJ databases">
        <title>De novo transcriptome assembly of four potential Pierce s Disease insect vectors from Arizona vineyards.</title>
        <authorList>
            <person name="Tassone E.E."/>
        </authorList>
    </citation>
    <scope>NUCLEOTIDE SEQUENCE</scope>
</reference>
<comment type="catalytic activity">
    <reaction evidence="6">
        <text>a uridine in tRNA + S-adenosyl-L-methionine = a 3-[(3S)-3-amino-3-carboxypropyl]uridine in tRNA + S-methyl-5'-thioadenosine + H(+)</text>
        <dbReference type="Rhea" id="RHEA:62432"/>
        <dbReference type="Rhea" id="RHEA-COMP:13339"/>
        <dbReference type="Rhea" id="RHEA-COMP:16092"/>
        <dbReference type="ChEBI" id="CHEBI:15378"/>
        <dbReference type="ChEBI" id="CHEBI:17509"/>
        <dbReference type="ChEBI" id="CHEBI:59789"/>
        <dbReference type="ChEBI" id="CHEBI:65315"/>
        <dbReference type="ChEBI" id="CHEBI:82930"/>
        <dbReference type="EC" id="2.5.1.25"/>
    </reaction>
</comment>
<evidence type="ECO:0000313" key="8">
    <source>
        <dbReference type="EMBL" id="JAS49459.1"/>
    </source>
</evidence>
<evidence type="ECO:0000256" key="5">
    <source>
        <dbReference type="ARBA" id="ARBA00034489"/>
    </source>
</evidence>
<dbReference type="EC" id="2.5.1.25" evidence="1"/>
<evidence type="ECO:0000259" key="7">
    <source>
        <dbReference type="SMART" id="SM01144"/>
    </source>
</evidence>
<comment type="similarity">
    <text evidence="5">Belongs to the TDD superfamily. DTWD2 family.</text>
</comment>
<keyword evidence="2" id="KW-0808">Transferase</keyword>
<organism evidence="8">
    <name type="scientific">Cuerna arida</name>
    <dbReference type="NCBI Taxonomy" id="1464854"/>
    <lineage>
        <taxon>Eukaryota</taxon>
        <taxon>Metazoa</taxon>
        <taxon>Ecdysozoa</taxon>
        <taxon>Arthropoda</taxon>
        <taxon>Hexapoda</taxon>
        <taxon>Insecta</taxon>
        <taxon>Pterygota</taxon>
        <taxon>Neoptera</taxon>
        <taxon>Paraneoptera</taxon>
        <taxon>Hemiptera</taxon>
        <taxon>Auchenorrhyncha</taxon>
        <taxon>Membracoidea</taxon>
        <taxon>Cicadellidae</taxon>
        <taxon>Cicadellinae</taxon>
        <taxon>Proconiini</taxon>
        <taxon>Cuerna</taxon>
    </lineage>
</organism>
<evidence type="ECO:0000256" key="3">
    <source>
        <dbReference type="ARBA" id="ARBA00022691"/>
    </source>
</evidence>
<keyword evidence="3" id="KW-0949">S-adenosyl-L-methionine</keyword>
<name>A0A1B6FGW7_9HEMI</name>
<protein>
    <recommendedName>
        <fullName evidence="1">tRNA-uridine aminocarboxypropyltransferase</fullName>
        <ecNumber evidence="1">2.5.1.25</ecNumber>
    </recommendedName>
</protein>
<dbReference type="GO" id="GO:0016432">
    <property type="term" value="F:tRNA-uridine aminocarboxypropyltransferase activity"/>
    <property type="evidence" value="ECO:0007669"/>
    <property type="project" value="UniProtKB-EC"/>
</dbReference>